<evidence type="ECO:0000256" key="1">
    <source>
        <dbReference type="SAM" id="MobiDB-lite"/>
    </source>
</evidence>
<dbReference type="Proteomes" id="UP001611383">
    <property type="component" value="Chromosome"/>
</dbReference>
<dbReference type="EMBL" id="CP043494">
    <property type="protein sequence ID" value="WNG46018.1"/>
    <property type="molecule type" value="Genomic_DNA"/>
</dbReference>
<name>A0ABY9WRY5_9BACT</name>
<reference evidence="3 4" key="1">
    <citation type="submission" date="2019-08" db="EMBL/GenBank/DDBJ databases">
        <title>Archangium and Cystobacter genomes.</title>
        <authorList>
            <person name="Chen I.-C.K."/>
            <person name="Wielgoss S."/>
        </authorList>
    </citation>
    <scope>NUCLEOTIDE SEQUENCE [LARGE SCALE GENOMIC DNA]</scope>
    <source>
        <strain evidence="3 4">Cbm 6</strain>
    </source>
</reference>
<protein>
    <recommendedName>
        <fullName evidence="2">Gp5/Type VI secretion system Vgr C-terminal trimerisation domain-containing protein</fullName>
    </recommendedName>
</protein>
<dbReference type="RefSeq" id="WP_395822033.1">
    <property type="nucleotide sequence ID" value="NZ_CP043494.1"/>
</dbReference>
<proteinExistence type="predicted"/>
<sequence>MRRRQAKSNSSLGGDGYNELRFEDETHKEQLFMHAERNMDVHVKNDSFENILNDRHAIENPGTVTLPSSSD</sequence>
<evidence type="ECO:0000259" key="2">
    <source>
        <dbReference type="Pfam" id="PF22178"/>
    </source>
</evidence>
<dbReference type="Pfam" id="PF22178">
    <property type="entry name" value="Gp5_trimer_C"/>
    <property type="match status" value="1"/>
</dbReference>
<feature type="domain" description="Gp5/Type VI secretion system Vgr C-terminal trimerisation" evidence="2">
    <location>
        <begin position="7"/>
        <end position="57"/>
    </location>
</feature>
<evidence type="ECO:0000313" key="4">
    <source>
        <dbReference type="Proteomes" id="UP001611383"/>
    </source>
</evidence>
<keyword evidence="4" id="KW-1185">Reference proteome</keyword>
<organism evidence="3 4">
    <name type="scientific">Archangium minus</name>
    <dbReference type="NCBI Taxonomy" id="83450"/>
    <lineage>
        <taxon>Bacteria</taxon>
        <taxon>Pseudomonadati</taxon>
        <taxon>Myxococcota</taxon>
        <taxon>Myxococcia</taxon>
        <taxon>Myxococcales</taxon>
        <taxon>Cystobacterineae</taxon>
        <taxon>Archangiaceae</taxon>
        <taxon>Archangium</taxon>
    </lineage>
</organism>
<gene>
    <name evidence="3" type="ORF">F0U60_19290</name>
</gene>
<accession>A0ABY9WRY5</accession>
<feature type="region of interest" description="Disordered" evidence="1">
    <location>
        <begin position="1"/>
        <end position="21"/>
    </location>
</feature>
<dbReference type="InterPro" id="IPR054030">
    <property type="entry name" value="Gp5_Vgr_C"/>
</dbReference>
<dbReference type="SUPFAM" id="SSF69349">
    <property type="entry name" value="Phage fibre proteins"/>
    <property type="match status" value="1"/>
</dbReference>
<evidence type="ECO:0000313" key="3">
    <source>
        <dbReference type="EMBL" id="WNG46018.1"/>
    </source>
</evidence>